<dbReference type="EMBL" id="BARV01025059">
    <property type="protein sequence ID" value="GAI40200.1"/>
    <property type="molecule type" value="Genomic_DNA"/>
</dbReference>
<organism evidence="1">
    <name type="scientific">marine sediment metagenome</name>
    <dbReference type="NCBI Taxonomy" id="412755"/>
    <lineage>
        <taxon>unclassified sequences</taxon>
        <taxon>metagenomes</taxon>
        <taxon>ecological metagenomes</taxon>
    </lineage>
</organism>
<name>X1PMB1_9ZZZZ</name>
<proteinExistence type="predicted"/>
<reference evidence="1" key="1">
    <citation type="journal article" date="2014" name="Front. Microbiol.">
        <title>High frequency of phylogenetically diverse reductive dehalogenase-homologous genes in deep subseafloor sedimentary metagenomes.</title>
        <authorList>
            <person name="Kawai M."/>
            <person name="Futagami T."/>
            <person name="Toyoda A."/>
            <person name="Takaki Y."/>
            <person name="Nishi S."/>
            <person name="Hori S."/>
            <person name="Arai W."/>
            <person name="Tsubouchi T."/>
            <person name="Morono Y."/>
            <person name="Uchiyama I."/>
            <person name="Ito T."/>
            <person name="Fujiyama A."/>
            <person name="Inagaki F."/>
            <person name="Takami H."/>
        </authorList>
    </citation>
    <scope>NUCLEOTIDE SEQUENCE</scope>
    <source>
        <strain evidence="1">Expedition CK06-06</strain>
    </source>
</reference>
<comment type="caution">
    <text evidence="1">The sequence shown here is derived from an EMBL/GenBank/DDBJ whole genome shotgun (WGS) entry which is preliminary data.</text>
</comment>
<accession>X1PMB1</accession>
<evidence type="ECO:0000313" key="1">
    <source>
        <dbReference type="EMBL" id="GAI40200.1"/>
    </source>
</evidence>
<protein>
    <submittedName>
        <fullName evidence="1">Uncharacterized protein</fullName>
    </submittedName>
</protein>
<gene>
    <name evidence="1" type="ORF">S06H3_40778</name>
</gene>
<dbReference type="AlphaFoldDB" id="X1PMB1"/>
<sequence>MTRAELKFHIGGCLVCPTRYKRGDLKGTMNYERTVLDIMYFVDTHIKRNYTPKKRSKL</sequence>